<dbReference type="PROSITE" id="PS51134">
    <property type="entry name" value="ZF_TFIIB"/>
    <property type="match status" value="1"/>
</dbReference>
<dbReference type="KEGG" id="rch:RUM_13090"/>
<accession>D4LCU0</accession>
<dbReference type="BioCyc" id="RCHA213810:RUM_RS06350-MONOMER"/>
<reference evidence="3" key="1">
    <citation type="submission" date="2010-03" db="EMBL/GenBank/DDBJ databases">
        <title>The genome sequence of Ruminococcus sp. 18P13.</title>
        <authorList>
            <consortium name="metaHIT consortium -- http://www.metahit.eu/"/>
            <person name="Pajon A."/>
            <person name="Turner K."/>
            <person name="Parkhill J."/>
            <person name="Bernalier A."/>
        </authorList>
    </citation>
    <scope>NUCLEOTIDE SEQUENCE [LARGE SCALE GENOMIC DNA]</scope>
    <source>
        <strain evidence="3">Type strain: 18P13</strain>
    </source>
</reference>
<organism evidence="3 4">
    <name type="scientific">Ruminococcus champanellensis (strain DSM 18848 / JCM 17042 / KCTC 15320 / 18P13)</name>
    <dbReference type="NCBI Taxonomy" id="213810"/>
    <lineage>
        <taxon>Bacteria</taxon>
        <taxon>Bacillati</taxon>
        <taxon>Bacillota</taxon>
        <taxon>Clostridia</taxon>
        <taxon>Eubacteriales</taxon>
        <taxon>Oscillospiraceae</taxon>
        <taxon>Ruminococcus</taxon>
    </lineage>
</organism>
<dbReference type="InterPro" id="IPR054688">
    <property type="entry name" value="CD1247_N"/>
</dbReference>
<dbReference type="PATRIC" id="fig|213810.4.peg.1205"/>
<dbReference type="OrthoDB" id="2381377at2"/>
<dbReference type="InterPro" id="IPR013137">
    <property type="entry name" value="Znf_TFIIB"/>
</dbReference>
<dbReference type="AlphaFoldDB" id="D4LCU0"/>
<dbReference type="STRING" id="213810.RUM_13090"/>
<dbReference type="HOGENOM" id="CLU_120403_0_0_9"/>
<evidence type="ECO:0000259" key="2">
    <source>
        <dbReference type="PROSITE" id="PS51134"/>
    </source>
</evidence>
<feature type="coiled-coil region" evidence="1">
    <location>
        <begin position="36"/>
        <end position="70"/>
    </location>
</feature>
<reference evidence="3" key="2">
    <citation type="submission" date="2010-03" db="EMBL/GenBank/DDBJ databases">
        <authorList>
            <person name="Pajon A."/>
        </authorList>
    </citation>
    <scope>NUCLEOTIDE SEQUENCE</scope>
    <source>
        <strain evidence="3">Type strain: 18P13</strain>
    </source>
</reference>
<protein>
    <recommendedName>
        <fullName evidence="2">TFIIB-type domain-containing protein</fullName>
    </recommendedName>
</protein>
<dbReference type="RefSeq" id="WP_015558342.1">
    <property type="nucleotide sequence ID" value="NC_021039.1"/>
</dbReference>
<dbReference type="NCBIfam" id="NF045650">
    <property type="entry name" value="CD1247_Nterm"/>
    <property type="match status" value="1"/>
</dbReference>
<evidence type="ECO:0000313" key="4">
    <source>
        <dbReference type="Proteomes" id="UP000007054"/>
    </source>
</evidence>
<evidence type="ECO:0000256" key="1">
    <source>
        <dbReference type="SAM" id="Coils"/>
    </source>
</evidence>
<dbReference type="Proteomes" id="UP000007054">
    <property type="component" value="Chromosome"/>
</dbReference>
<sequence length="146" mass="16455">MKLTEKMSYLQGLLDGLEVDTSTKEGKALVQMSDVMQEMVMYVEDLQAQVDELTELCDILDADLGDVEEEVFDLDDDCCCEDDDCDFDDEDEMYEVCCPSCGDTILLNDSILEEGSMECPNCGETLEFDYDDLVIEDAEDPEDTDE</sequence>
<dbReference type="EMBL" id="FP929052">
    <property type="protein sequence ID" value="CBL17435.1"/>
    <property type="molecule type" value="Genomic_DNA"/>
</dbReference>
<keyword evidence="1" id="KW-0175">Coiled coil</keyword>
<proteinExistence type="predicted"/>
<evidence type="ECO:0000313" key="3">
    <source>
        <dbReference type="EMBL" id="CBL17435.1"/>
    </source>
</evidence>
<keyword evidence="4" id="KW-1185">Reference proteome</keyword>
<gene>
    <name evidence="3" type="ordered locus">RUM_13090</name>
</gene>
<dbReference type="GeneID" id="83156044"/>
<feature type="domain" description="TFIIB-type" evidence="2">
    <location>
        <begin position="94"/>
        <end position="127"/>
    </location>
</feature>
<name>D4LCU0_RUMC1</name>